<dbReference type="InterPro" id="IPR039445">
    <property type="entry name" value="DauR-like_HTH"/>
</dbReference>
<feature type="domain" description="Transcriptional regulator DauR-like HTH" evidence="2">
    <location>
        <begin position="171"/>
        <end position="232"/>
    </location>
</feature>
<reference evidence="3 4" key="1">
    <citation type="journal article" date="2010" name="Stand. Genomic Sci.">
        <title>Non-contiguous finished genome sequence of Aminomonas paucivorans type strain (GLU-3).</title>
        <authorList>
            <person name="Pitluck S."/>
            <person name="Yasawong M."/>
            <person name="Held B."/>
            <person name="Lapidus A."/>
            <person name="Nolan M."/>
            <person name="Copeland A."/>
            <person name="Lucas S."/>
            <person name="Del Rio T.G."/>
            <person name="Tice H."/>
            <person name="Cheng J.F."/>
            <person name="Chertkov O."/>
            <person name="Goodwin L."/>
            <person name="Tapia R."/>
            <person name="Han C."/>
            <person name="Liolios K."/>
            <person name="Ivanova N."/>
            <person name="Mavromatis K."/>
            <person name="Ovchinnikova G."/>
            <person name="Pati A."/>
            <person name="Chen A."/>
            <person name="Palaniappan K."/>
            <person name="Land M."/>
            <person name="Hauser L."/>
            <person name="Chang Y.J."/>
            <person name="Jeffries C.D."/>
            <person name="Pukall R."/>
            <person name="Spring S."/>
            <person name="Rohde M."/>
            <person name="Sikorski J."/>
            <person name="Goker M."/>
            <person name="Woyke T."/>
            <person name="Bristow J."/>
            <person name="Eisen J.A."/>
            <person name="Markowitz V."/>
            <person name="Hugenholtz P."/>
            <person name="Kyrpides N.C."/>
            <person name="Klenk H.P."/>
        </authorList>
    </citation>
    <scope>NUCLEOTIDE SEQUENCE [LARGE SCALE GENOMIC DNA]</scope>
    <source>
        <strain evidence="3 4">DSM 12260</strain>
    </source>
</reference>
<feature type="domain" description="YheO-like" evidence="1">
    <location>
        <begin position="29"/>
        <end position="141"/>
    </location>
</feature>
<dbReference type="Pfam" id="PF08348">
    <property type="entry name" value="PAS_6"/>
    <property type="match status" value="1"/>
</dbReference>
<accession>E3CYH7</accession>
<dbReference type="PANTHER" id="PTHR35568">
    <property type="entry name" value="TRANSCRIPTIONAL REGULATOR DAUR"/>
    <property type="match status" value="1"/>
</dbReference>
<dbReference type="InterPro" id="IPR013559">
    <property type="entry name" value="YheO"/>
</dbReference>
<evidence type="ECO:0000313" key="3">
    <source>
        <dbReference type="EMBL" id="EFQ24559.1"/>
    </source>
</evidence>
<dbReference type="RefSeq" id="WP_006301800.1">
    <property type="nucleotide sequence ID" value="NZ_CM001022.1"/>
</dbReference>
<proteinExistence type="predicted"/>
<dbReference type="OrthoDB" id="9796595at2"/>
<evidence type="ECO:0000259" key="1">
    <source>
        <dbReference type="Pfam" id="PF08348"/>
    </source>
</evidence>
<dbReference type="Proteomes" id="UP000005096">
    <property type="component" value="Chromosome"/>
</dbReference>
<dbReference type="PANTHER" id="PTHR35568:SF1">
    <property type="entry name" value="TRANSCRIPTIONAL REGULATOR DAUR"/>
    <property type="match status" value="1"/>
</dbReference>
<protein>
    <submittedName>
        <fullName evidence="3">YheO domain protein</fullName>
    </submittedName>
</protein>
<name>E3CYH7_9BACT</name>
<dbReference type="STRING" id="584708.Apau_2148"/>
<dbReference type="Pfam" id="PF13309">
    <property type="entry name" value="HTH_22"/>
    <property type="match status" value="1"/>
</dbReference>
<dbReference type="InterPro" id="IPR039446">
    <property type="entry name" value="DauR-like"/>
</dbReference>
<evidence type="ECO:0000313" key="4">
    <source>
        <dbReference type="Proteomes" id="UP000005096"/>
    </source>
</evidence>
<dbReference type="HOGENOM" id="CLU_080179_2_0_0"/>
<dbReference type="EMBL" id="CM001022">
    <property type="protein sequence ID" value="EFQ24559.1"/>
    <property type="molecule type" value="Genomic_DNA"/>
</dbReference>
<keyword evidence="4" id="KW-1185">Reference proteome</keyword>
<gene>
    <name evidence="3" type="ORF">Apau_2148</name>
</gene>
<dbReference type="PaxDb" id="584708-Apau_2148"/>
<sequence length="244" mass="27419">MERSGDPRSARFLREEALVLPKRSCHPLLKPLVPVVHTLGAALGPEWEVVLHDVSGGDHVIVALENGALTGRTEDAPLTDFGAYLLHAEEFREVDHLANYASTAPDGRSLRSSVALIRDEHRHIVGFLCLNHDTTRARMVREWADAQTRTEPLPVGCDQAERFAARKEDLLEGMLEEVRPLFGKPLRYLDRGERMTLLARLEERGFFAFRGAVELLSRETGKSRFTLYGCLRELRRNGVPEATS</sequence>
<dbReference type="eggNOG" id="COG2964">
    <property type="taxonomic scope" value="Bacteria"/>
</dbReference>
<evidence type="ECO:0000259" key="2">
    <source>
        <dbReference type="Pfam" id="PF13309"/>
    </source>
</evidence>
<organism evidence="3 4">
    <name type="scientific">Aminomonas paucivorans DSM 12260</name>
    <dbReference type="NCBI Taxonomy" id="584708"/>
    <lineage>
        <taxon>Bacteria</taxon>
        <taxon>Thermotogati</taxon>
        <taxon>Synergistota</taxon>
        <taxon>Synergistia</taxon>
        <taxon>Synergistales</taxon>
        <taxon>Synergistaceae</taxon>
        <taxon>Aminomonas</taxon>
    </lineage>
</organism>
<dbReference type="AlphaFoldDB" id="E3CYH7"/>